<dbReference type="CDD" id="cd00186">
    <property type="entry name" value="TOP1Ac"/>
    <property type="match status" value="1"/>
</dbReference>
<protein>
    <recommendedName>
        <fullName evidence="10">DNA topoisomerase 1</fullName>
        <ecNumber evidence="10">5.6.2.1</ecNumber>
    </recommendedName>
    <alternativeName>
        <fullName evidence="10">DNA topoisomerase I</fullName>
    </alternativeName>
</protein>
<comment type="caution">
    <text evidence="13">The sequence shown here is derived from an EMBL/GenBank/DDBJ whole genome shotgun (WGS) entry which is preliminary data.</text>
</comment>
<keyword evidence="7 10" id="KW-0799">Topoisomerase</keyword>
<evidence type="ECO:0000256" key="6">
    <source>
        <dbReference type="ARBA" id="ARBA00022842"/>
    </source>
</evidence>
<dbReference type="InterPro" id="IPR034149">
    <property type="entry name" value="TOPRIM_TopoI"/>
</dbReference>
<dbReference type="GO" id="GO:0003677">
    <property type="term" value="F:DNA binding"/>
    <property type="evidence" value="ECO:0007669"/>
    <property type="project" value="UniProtKB-KW"/>
</dbReference>
<comment type="function">
    <text evidence="10">Releases the supercoiling and torsional tension of DNA, which is introduced during the DNA replication and transcription, by transiently cleaving and rejoining one strand of the DNA duplex. Introduces a single-strand break via transesterification at a target site in duplex DNA. The scissile phosphodiester is attacked by the catalytic tyrosine of the enzyme, resulting in the formation of a DNA-(5'-phosphotyrosyl)-enzyme intermediate and the expulsion of a 3'-OH DNA strand. The free DNA strand then undergoes passage around the unbroken strand, thus removing DNA supercoils. Finally, in the religation step, the DNA 3'-OH attacks the covalent intermediate to expel the active-site tyrosine and restore the DNA phosphodiester backbone.</text>
</comment>
<dbReference type="AlphaFoldDB" id="A0A2M6WA41"/>
<dbReference type="NCBIfam" id="TIGR01051">
    <property type="entry name" value="topA_bact"/>
    <property type="match status" value="1"/>
</dbReference>
<dbReference type="InterPro" id="IPR023405">
    <property type="entry name" value="Topo_IA_core_domain"/>
</dbReference>
<dbReference type="Proteomes" id="UP000231464">
    <property type="component" value="Unassembled WGS sequence"/>
</dbReference>
<dbReference type="InterPro" id="IPR005733">
    <property type="entry name" value="TopoI_bac-type"/>
</dbReference>
<dbReference type="InterPro" id="IPR013825">
    <property type="entry name" value="Topo_IA_cen_sub2"/>
</dbReference>
<keyword evidence="8 10" id="KW-0238">DNA-binding</keyword>
<evidence type="ECO:0000256" key="1">
    <source>
        <dbReference type="ARBA" id="ARBA00000213"/>
    </source>
</evidence>
<dbReference type="CDD" id="cd03363">
    <property type="entry name" value="TOPRIM_TopoIA_TopoI"/>
    <property type="match status" value="1"/>
</dbReference>
<keyword evidence="4" id="KW-0863">Zinc-finger</keyword>
<dbReference type="InterPro" id="IPR013497">
    <property type="entry name" value="Topo_IA_cen"/>
</dbReference>
<dbReference type="InterPro" id="IPR006171">
    <property type="entry name" value="TOPRIM_dom"/>
</dbReference>
<name>A0A2M6WA41_9BACT</name>
<feature type="site" description="Interaction with DNA" evidence="10">
    <location>
        <position position="33"/>
    </location>
</feature>
<keyword evidence="5" id="KW-0862">Zinc</keyword>
<reference evidence="14" key="1">
    <citation type="submission" date="2017-09" db="EMBL/GenBank/DDBJ databases">
        <title>Depth-based differentiation of microbial function through sediment-hosted aquifers and enrichment of novel symbionts in the deep terrestrial subsurface.</title>
        <authorList>
            <person name="Probst A.J."/>
            <person name="Ladd B."/>
            <person name="Jarett J.K."/>
            <person name="Geller-Mcgrath D.E."/>
            <person name="Sieber C.M.K."/>
            <person name="Emerson J.B."/>
            <person name="Anantharaman K."/>
            <person name="Thomas B.C."/>
            <person name="Malmstrom R."/>
            <person name="Stieglmeier M."/>
            <person name="Klingl A."/>
            <person name="Woyke T."/>
            <person name="Ryan C.M."/>
            <person name="Banfield J.F."/>
        </authorList>
    </citation>
    <scope>NUCLEOTIDE SEQUENCE [LARGE SCALE GENOMIC DNA]</scope>
</reference>
<dbReference type="InterPro" id="IPR003601">
    <property type="entry name" value="Topo_IA_2"/>
</dbReference>
<evidence type="ECO:0000256" key="4">
    <source>
        <dbReference type="ARBA" id="ARBA00022771"/>
    </source>
</evidence>
<comment type="similarity">
    <text evidence="2 10">Belongs to the type IA topoisomerase family.</text>
</comment>
<evidence type="ECO:0000313" key="14">
    <source>
        <dbReference type="Proteomes" id="UP000231464"/>
    </source>
</evidence>
<dbReference type="GO" id="GO:0006265">
    <property type="term" value="P:DNA topological change"/>
    <property type="evidence" value="ECO:0007669"/>
    <property type="project" value="UniProtKB-UniRule"/>
</dbReference>
<gene>
    <name evidence="10" type="primary">topA</name>
    <name evidence="13" type="ORF">COU23_02540</name>
</gene>
<dbReference type="Gene3D" id="3.30.65.10">
    <property type="entry name" value="Bacterial Topoisomerase I, domain 1"/>
    <property type="match status" value="3"/>
</dbReference>
<feature type="site" description="Interaction with DNA" evidence="10">
    <location>
        <position position="141"/>
    </location>
</feature>
<evidence type="ECO:0000256" key="5">
    <source>
        <dbReference type="ARBA" id="ARBA00022833"/>
    </source>
</evidence>
<feature type="site" description="Interaction with DNA" evidence="10">
    <location>
        <position position="157"/>
    </location>
</feature>
<dbReference type="SUPFAM" id="SSF57783">
    <property type="entry name" value="Zinc beta-ribbon"/>
    <property type="match status" value="2"/>
</dbReference>
<evidence type="ECO:0000256" key="3">
    <source>
        <dbReference type="ARBA" id="ARBA00022723"/>
    </source>
</evidence>
<dbReference type="InterPro" id="IPR013824">
    <property type="entry name" value="Topo_IA_cen_sub1"/>
</dbReference>
<feature type="domain" description="Toprim" evidence="11">
    <location>
        <begin position="3"/>
        <end position="115"/>
    </location>
</feature>
<dbReference type="Gene3D" id="1.10.290.10">
    <property type="entry name" value="Topoisomerase I, domain 4"/>
    <property type="match status" value="1"/>
</dbReference>
<evidence type="ECO:0000256" key="9">
    <source>
        <dbReference type="ARBA" id="ARBA00023235"/>
    </source>
</evidence>
<dbReference type="EMBL" id="PFBP01000040">
    <property type="protein sequence ID" value="PIT89673.1"/>
    <property type="molecule type" value="Genomic_DNA"/>
</dbReference>
<dbReference type="InterPro" id="IPR000380">
    <property type="entry name" value="Topo_IA"/>
</dbReference>
<dbReference type="PROSITE" id="PS00396">
    <property type="entry name" value="TOPO_IA_1"/>
    <property type="match status" value="1"/>
</dbReference>
<dbReference type="Pfam" id="PF01751">
    <property type="entry name" value="Toprim"/>
    <property type="match status" value="1"/>
</dbReference>
<feature type="site" description="Interaction with DNA" evidence="10">
    <location>
        <position position="495"/>
    </location>
</feature>
<accession>A0A2M6WA41</accession>
<feature type="site" description="Interaction with DNA" evidence="10">
    <location>
        <position position="305"/>
    </location>
</feature>
<feature type="site" description="Interaction with DNA" evidence="10">
    <location>
        <position position="142"/>
    </location>
</feature>
<dbReference type="PROSITE" id="PS50880">
    <property type="entry name" value="TOPRIM"/>
    <property type="match status" value="1"/>
</dbReference>
<dbReference type="GO" id="GO:0003917">
    <property type="term" value="F:DNA topoisomerase type I (single strand cut, ATP-independent) activity"/>
    <property type="evidence" value="ECO:0007669"/>
    <property type="project" value="UniProtKB-UniRule"/>
</dbReference>
<evidence type="ECO:0000259" key="12">
    <source>
        <dbReference type="PROSITE" id="PS52039"/>
    </source>
</evidence>
<dbReference type="GO" id="GO:0005694">
    <property type="term" value="C:chromosome"/>
    <property type="evidence" value="ECO:0007669"/>
    <property type="project" value="InterPro"/>
</dbReference>
<dbReference type="PANTHER" id="PTHR42785">
    <property type="entry name" value="DNA TOPOISOMERASE, TYPE IA, CORE"/>
    <property type="match status" value="1"/>
</dbReference>
<keyword evidence="9 10" id="KW-0413">Isomerase</keyword>
<keyword evidence="6" id="KW-0460">Magnesium</keyword>
<dbReference type="InterPro" id="IPR023406">
    <property type="entry name" value="Topo_IA_AS"/>
</dbReference>
<feature type="site" description="Interaction with DNA" evidence="10">
    <location>
        <position position="150"/>
    </location>
</feature>
<dbReference type="Pfam" id="PF01396">
    <property type="entry name" value="Zn_ribbon_Top1"/>
    <property type="match status" value="3"/>
</dbReference>
<feature type="domain" description="Topo IA-type catalytic" evidence="12">
    <location>
        <begin position="131"/>
        <end position="563"/>
    </location>
</feature>
<dbReference type="InterPro" id="IPR013826">
    <property type="entry name" value="Topo_IA_cen_sub3"/>
</dbReference>
<evidence type="ECO:0000313" key="13">
    <source>
        <dbReference type="EMBL" id="PIT89673.1"/>
    </source>
</evidence>
<dbReference type="Gene3D" id="3.40.50.140">
    <property type="match status" value="1"/>
</dbReference>
<dbReference type="SUPFAM" id="SSF56712">
    <property type="entry name" value="Prokaryotic type I DNA topoisomerase"/>
    <property type="match status" value="1"/>
</dbReference>
<dbReference type="Gene3D" id="1.10.460.10">
    <property type="entry name" value="Topoisomerase I, domain 2"/>
    <property type="match status" value="1"/>
</dbReference>
<dbReference type="PROSITE" id="PS52039">
    <property type="entry name" value="TOPO_IA_2"/>
    <property type="match status" value="1"/>
</dbReference>
<feature type="active site" description="O-(5'-phospho-DNA)-tyrosine intermediate" evidence="10">
    <location>
        <position position="303"/>
    </location>
</feature>
<comment type="subunit">
    <text evidence="10">Monomer.</text>
</comment>
<keyword evidence="3" id="KW-0479">Metal-binding</keyword>
<sequence>MSKNLLIVESPTKAKTIGKFLGAGYKVVSSFGHVRDLPERVMGVDIGHNFAPEYVVPIKAKSTVVMLKKEAAGAANIYFATDGDREGEAIAWHLQEILADKKKQHIFFRIVFHEITKSALKKALTEGRDINLNLVDAQQARRILDRLVGYELSPFLWKKVAKGLSAGRVQSVAVRLIVEKEREIQAFKPEEYWTLEALLKKDQESFAAELLKIKTKKLDKFDLKNKEQVAEIITDLKGAKYKIENIEKKTTKRQPLAPYTTSTLQQDANNKLHFSSKQTMFLAQSLYEGVELNQTSATGLITYMRTDSLNLAEEFLSAAGDFVKKEFGEKYGLDVPRRFKTKSKNAQEAHEAIRPTDITRQPEDLKSFLDDNQYKLYNLIWKRTLATQMKEAEIDATIVEVLANGRKEKYIFKATGSAIKFDGFLKVYGSENLEENLLPYLEKGEELDLEKLTDKQHFTEPPAHYTEASLIKKLEELGIGRPSTYAPTISTIEERGYIEKIDRKLLPKDIAFLVNDLLVKHFPQIVDFKFTAKMEDELDEVANGKIKWVPVIKEFYEPFKENLDQKYDEVKKSDLVNEASDEVCEKCGEPMILKTGRYGKFLACSGFPKCRNIKNVKKEKNSEGEENIKIEAGEKKEPVMTDQKCEKCGEPMVIRDGRFGKFFACSDYPKCKNTKPMDYSTGVKCPECDQGEIVARRTRSRRTFYACNRYPDCKFALWSKPTGEKCPTCQSLLVEGAKGKIKCSKKECGYEK</sequence>
<dbReference type="Gene3D" id="2.70.20.10">
    <property type="entry name" value="Topoisomerase I, domain 3"/>
    <property type="match status" value="1"/>
</dbReference>
<dbReference type="SMART" id="SM00437">
    <property type="entry name" value="TOP1Ac"/>
    <property type="match status" value="1"/>
</dbReference>
<dbReference type="SMART" id="SM00493">
    <property type="entry name" value="TOPRIM"/>
    <property type="match status" value="1"/>
</dbReference>
<evidence type="ECO:0000256" key="10">
    <source>
        <dbReference type="HAMAP-Rule" id="MF_00952"/>
    </source>
</evidence>
<evidence type="ECO:0000256" key="7">
    <source>
        <dbReference type="ARBA" id="ARBA00023029"/>
    </source>
</evidence>
<organism evidence="13 14">
    <name type="scientific">Candidatus Kuenenbacteria bacterium CG10_big_fil_rev_8_21_14_0_10_36_11</name>
    <dbReference type="NCBI Taxonomy" id="1974618"/>
    <lineage>
        <taxon>Bacteria</taxon>
        <taxon>Candidatus Kueneniibacteriota</taxon>
    </lineage>
</organism>
<dbReference type="Pfam" id="PF01131">
    <property type="entry name" value="Topoisom_bac"/>
    <property type="match status" value="1"/>
</dbReference>
<evidence type="ECO:0000256" key="8">
    <source>
        <dbReference type="ARBA" id="ARBA00023125"/>
    </source>
</evidence>
<dbReference type="EC" id="5.6.2.1" evidence="10"/>
<comment type="catalytic activity">
    <reaction evidence="1 10">
        <text>ATP-independent breakage of single-stranded DNA, followed by passage and rejoining.</text>
        <dbReference type="EC" id="5.6.2.1"/>
    </reaction>
</comment>
<dbReference type="SMART" id="SM00436">
    <property type="entry name" value="TOP1Bc"/>
    <property type="match status" value="1"/>
</dbReference>
<dbReference type="InterPro" id="IPR028612">
    <property type="entry name" value="Topoisom_1_IA"/>
</dbReference>
<proteinExistence type="inferred from homology"/>
<dbReference type="HAMAP" id="MF_00952">
    <property type="entry name" value="Topoisom_1_prok"/>
    <property type="match status" value="1"/>
</dbReference>
<dbReference type="InterPro" id="IPR003602">
    <property type="entry name" value="Topo_IA_DNA-bd_dom"/>
</dbReference>
<evidence type="ECO:0000256" key="2">
    <source>
        <dbReference type="ARBA" id="ARBA00009446"/>
    </source>
</evidence>
<dbReference type="PANTHER" id="PTHR42785:SF1">
    <property type="entry name" value="DNA TOPOISOMERASE"/>
    <property type="match status" value="1"/>
</dbReference>
<feature type="region of interest" description="Interaction with DNA" evidence="10">
    <location>
        <begin position="165"/>
        <end position="170"/>
    </location>
</feature>
<feature type="site" description="Interaction with DNA" evidence="10">
    <location>
        <position position="145"/>
    </location>
</feature>
<dbReference type="InterPro" id="IPR013498">
    <property type="entry name" value="Topo_IA_Znf"/>
</dbReference>
<dbReference type="PRINTS" id="PR00417">
    <property type="entry name" value="PRTPISMRASEI"/>
</dbReference>
<dbReference type="GO" id="GO:0008270">
    <property type="term" value="F:zinc ion binding"/>
    <property type="evidence" value="ECO:0007669"/>
    <property type="project" value="UniProtKB-KW"/>
</dbReference>
<evidence type="ECO:0000259" key="11">
    <source>
        <dbReference type="PROSITE" id="PS50880"/>
    </source>
</evidence>